<evidence type="ECO:0000313" key="5">
    <source>
        <dbReference type="Proteomes" id="UP000072421"/>
    </source>
</evidence>
<dbReference type="InterPro" id="IPR042099">
    <property type="entry name" value="ANL_N_sf"/>
</dbReference>
<dbReference type="GO" id="GO:0031177">
    <property type="term" value="F:phosphopantetheine binding"/>
    <property type="evidence" value="ECO:0007669"/>
    <property type="project" value="TreeGrafter"/>
</dbReference>
<dbReference type="Pfam" id="PF00501">
    <property type="entry name" value="AMP-binding"/>
    <property type="match status" value="1"/>
</dbReference>
<sequence>MVMPHKPLMNLVHWQHLGAGLAQPLRTLQFAALGFDVSFQEIFSALCSGSTIVLIDHETRIDFARLLQAVTSMRIERLFLPYVALQALCENGLSADVTRLRDEGRLALREVITAGEQLRISPAIADFFRQLPQCRFYNHYGTTENHMATWHMMPQDVDAWPLLPPIGRPIWNNQAYVLDRHLQPAPIGVVGELYMSGVMLARGYLRRPELTAQSFVACPFGPAGSRMYRTGDLALWRTDGELEHLGRADQQLKIRATVSSPGRSRRHWLRMRMWRRRAWWCIQASMRVTCGWWAMSCRLLAKMWRLVSCAAILRNDCLNIWFPPRLSSCGIS</sequence>
<dbReference type="PATRIC" id="fig|158899.10.peg.523"/>
<dbReference type="PANTHER" id="PTHR45527:SF1">
    <property type="entry name" value="FATTY ACID SYNTHASE"/>
    <property type="match status" value="1"/>
</dbReference>
<feature type="domain" description="AMP-dependent synthetase/ligase" evidence="3">
    <location>
        <begin position="2"/>
        <end position="205"/>
    </location>
</feature>
<proteinExistence type="predicted"/>
<dbReference type="AlphaFoldDB" id="A0A127P713"/>
<organism evidence="4">
    <name type="scientific">Collimonas fungivorans</name>
    <dbReference type="NCBI Taxonomy" id="158899"/>
    <lineage>
        <taxon>Bacteria</taxon>
        <taxon>Pseudomonadati</taxon>
        <taxon>Pseudomonadota</taxon>
        <taxon>Betaproteobacteria</taxon>
        <taxon>Burkholderiales</taxon>
        <taxon>Oxalobacteraceae</taxon>
        <taxon>Collimonas</taxon>
    </lineage>
</organism>
<reference evidence="4 5" key="1">
    <citation type="submission" date="2015-11" db="EMBL/GenBank/DDBJ databases">
        <title>Exploring the genomic traits of fungus-feeding bacterial genus Collimonas.</title>
        <authorList>
            <person name="Song C."/>
            <person name="Schmidt R."/>
            <person name="de Jager V."/>
            <person name="Krzyzanowska D."/>
            <person name="Jongedijk E."/>
            <person name="Cankar K."/>
            <person name="Beekwilder J."/>
            <person name="van Veen A."/>
            <person name="de Boer W."/>
            <person name="van Veen J.A."/>
            <person name="Garbeva P."/>
        </authorList>
    </citation>
    <scope>NUCLEOTIDE SEQUENCE [LARGE SCALE GENOMIC DNA]</scope>
    <source>
        <strain evidence="4 5">Ter6</strain>
    </source>
</reference>
<evidence type="ECO:0000313" key="4">
    <source>
        <dbReference type="EMBL" id="AMO93241.1"/>
    </source>
</evidence>
<dbReference type="EMBL" id="CP013232">
    <property type="protein sequence ID" value="AMO93241.1"/>
    <property type="molecule type" value="Genomic_DNA"/>
</dbReference>
<dbReference type="GO" id="GO:0043041">
    <property type="term" value="P:amino acid activation for nonribosomal peptide biosynthetic process"/>
    <property type="evidence" value="ECO:0007669"/>
    <property type="project" value="TreeGrafter"/>
</dbReference>
<accession>A0A127P713</accession>
<dbReference type="Gene3D" id="3.40.50.12780">
    <property type="entry name" value="N-terminal domain of ligase-like"/>
    <property type="match status" value="1"/>
</dbReference>
<dbReference type="SUPFAM" id="SSF56801">
    <property type="entry name" value="Acetyl-CoA synthetase-like"/>
    <property type="match status" value="1"/>
</dbReference>
<evidence type="ECO:0000256" key="1">
    <source>
        <dbReference type="ARBA" id="ARBA00022450"/>
    </source>
</evidence>
<name>A0A127P713_9BURK</name>
<dbReference type="PANTHER" id="PTHR45527">
    <property type="entry name" value="NONRIBOSOMAL PEPTIDE SYNTHETASE"/>
    <property type="match status" value="1"/>
</dbReference>
<evidence type="ECO:0000256" key="2">
    <source>
        <dbReference type="ARBA" id="ARBA00022553"/>
    </source>
</evidence>
<dbReference type="Proteomes" id="UP000072421">
    <property type="component" value="Chromosome"/>
</dbReference>
<evidence type="ECO:0000259" key="3">
    <source>
        <dbReference type="Pfam" id="PF00501"/>
    </source>
</evidence>
<dbReference type="GO" id="GO:0044550">
    <property type="term" value="P:secondary metabolite biosynthetic process"/>
    <property type="evidence" value="ECO:0007669"/>
    <property type="project" value="TreeGrafter"/>
</dbReference>
<dbReference type="GO" id="GO:0005737">
    <property type="term" value="C:cytoplasm"/>
    <property type="evidence" value="ECO:0007669"/>
    <property type="project" value="TreeGrafter"/>
</dbReference>
<protein>
    <submittedName>
        <fullName evidence="4">AMP-binding enzyme family protein</fullName>
    </submittedName>
</protein>
<dbReference type="InterPro" id="IPR000873">
    <property type="entry name" value="AMP-dep_synth/lig_dom"/>
</dbReference>
<dbReference type="FunFam" id="2.30.38.10:FF:000001">
    <property type="entry name" value="Non-ribosomal peptide synthetase PvdI"/>
    <property type="match status" value="1"/>
</dbReference>
<gene>
    <name evidence="4" type="ORF">CFter6_0512</name>
</gene>
<keyword evidence="1" id="KW-0596">Phosphopantetheine</keyword>
<keyword evidence="2" id="KW-0597">Phosphoprotein</keyword>